<accession>A0A0F9LQU8</accession>
<sequence length="52" mass="6084">MNILLYANYLLNADVLQPEPNENMKMFEKMIFKTATIFGPEVILLNYERCGE</sequence>
<gene>
    <name evidence="1" type="ORF">LCGC14_1551910</name>
</gene>
<comment type="caution">
    <text evidence="1">The sequence shown here is derived from an EMBL/GenBank/DDBJ whole genome shotgun (WGS) entry which is preliminary data.</text>
</comment>
<dbReference type="AlphaFoldDB" id="A0A0F9LQU8"/>
<organism evidence="1">
    <name type="scientific">marine sediment metagenome</name>
    <dbReference type="NCBI Taxonomy" id="412755"/>
    <lineage>
        <taxon>unclassified sequences</taxon>
        <taxon>metagenomes</taxon>
        <taxon>ecological metagenomes</taxon>
    </lineage>
</organism>
<evidence type="ECO:0000313" key="1">
    <source>
        <dbReference type="EMBL" id="KKM56236.1"/>
    </source>
</evidence>
<reference evidence="1" key="1">
    <citation type="journal article" date="2015" name="Nature">
        <title>Complex archaea that bridge the gap between prokaryotes and eukaryotes.</title>
        <authorList>
            <person name="Spang A."/>
            <person name="Saw J.H."/>
            <person name="Jorgensen S.L."/>
            <person name="Zaremba-Niedzwiedzka K."/>
            <person name="Martijn J."/>
            <person name="Lind A.E."/>
            <person name="van Eijk R."/>
            <person name="Schleper C."/>
            <person name="Guy L."/>
            <person name="Ettema T.J."/>
        </authorList>
    </citation>
    <scope>NUCLEOTIDE SEQUENCE</scope>
</reference>
<name>A0A0F9LQU8_9ZZZZ</name>
<proteinExistence type="predicted"/>
<protein>
    <submittedName>
        <fullName evidence="1">Uncharacterized protein</fullName>
    </submittedName>
</protein>
<dbReference type="EMBL" id="LAZR01011872">
    <property type="protein sequence ID" value="KKM56236.1"/>
    <property type="molecule type" value="Genomic_DNA"/>
</dbReference>